<keyword evidence="3 6" id="KW-0812">Transmembrane</keyword>
<dbReference type="PANTHER" id="PTHR37821:SF1">
    <property type="entry name" value="AMINO ACID TRANSPORTER YUIF-RELATED"/>
    <property type="match status" value="1"/>
</dbReference>
<feature type="transmembrane region" description="Helical" evidence="6">
    <location>
        <begin position="284"/>
        <end position="307"/>
    </location>
</feature>
<dbReference type="Proteomes" id="UP000054800">
    <property type="component" value="Unassembled WGS sequence"/>
</dbReference>
<dbReference type="PATRIC" id="fig|76856.3.peg.1024"/>
<dbReference type="RefSeq" id="WP_023041597.1">
    <property type="nucleotide sequence ID" value="NZ_CP022122.1"/>
</dbReference>
<comment type="caution">
    <text evidence="9">The sequence shown here is derived from an EMBL/GenBank/DDBJ whole genome shotgun (WGS) entry which is preliminary data.</text>
</comment>
<keyword evidence="2" id="KW-1003">Cell membrane</keyword>
<feature type="transmembrane region" description="Helical" evidence="6">
    <location>
        <begin position="140"/>
        <end position="163"/>
    </location>
</feature>
<evidence type="ECO:0000256" key="5">
    <source>
        <dbReference type="ARBA" id="ARBA00023136"/>
    </source>
</evidence>
<feature type="transmembrane region" description="Helical" evidence="6">
    <location>
        <begin position="327"/>
        <end position="358"/>
    </location>
</feature>
<comment type="subcellular location">
    <subcellularLocation>
        <location evidence="1">Cell membrane</location>
        <topology evidence="1">Multi-pass membrane protein</topology>
    </subcellularLocation>
</comment>
<name>A0A0M4ST95_FUSNC</name>
<evidence type="ECO:0000256" key="4">
    <source>
        <dbReference type="ARBA" id="ARBA00022989"/>
    </source>
</evidence>
<evidence type="ECO:0000313" key="9">
    <source>
        <dbReference type="EMBL" id="KUL99267.1"/>
    </source>
</evidence>
<accession>A0A0M4ST95</accession>
<protein>
    <submittedName>
        <fullName evidence="9">Sodium:proton antiporter</fullName>
    </submittedName>
</protein>
<dbReference type="PANTHER" id="PTHR37821">
    <property type="entry name" value="AMINO ACID TRANSPORTER YUIF-RELATED"/>
    <property type="match status" value="1"/>
</dbReference>
<feature type="transmembrane region" description="Helical" evidence="6">
    <location>
        <begin position="50"/>
        <end position="75"/>
    </location>
</feature>
<evidence type="ECO:0000256" key="3">
    <source>
        <dbReference type="ARBA" id="ARBA00022692"/>
    </source>
</evidence>
<feature type="domain" description="Putative Na+/H+ antiporter N-terminal" evidence="8">
    <location>
        <begin position="5"/>
        <end position="90"/>
    </location>
</feature>
<evidence type="ECO:0000313" key="10">
    <source>
        <dbReference type="Proteomes" id="UP000054800"/>
    </source>
</evidence>
<gene>
    <name evidence="9" type="ORF">RO03_07035</name>
</gene>
<dbReference type="OrthoDB" id="9772446at2"/>
<feature type="transmembrane region" description="Helical" evidence="6">
    <location>
        <begin position="183"/>
        <end position="206"/>
    </location>
</feature>
<evidence type="ECO:0000259" key="7">
    <source>
        <dbReference type="Pfam" id="PF03553"/>
    </source>
</evidence>
<evidence type="ECO:0000256" key="1">
    <source>
        <dbReference type="ARBA" id="ARBA00004651"/>
    </source>
</evidence>
<feature type="domain" description="Na+/H+ antiporter NhaC-like C-terminal" evidence="7">
    <location>
        <begin position="146"/>
        <end position="429"/>
    </location>
</feature>
<reference evidence="9 10" key="1">
    <citation type="submission" date="2015-10" db="EMBL/GenBank/DDBJ databases">
        <authorList>
            <person name="Gilbert D.G."/>
        </authorList>
    </citation>
    <scope>NUCLEOTIDE SEQUENCE [LARGE SCALE GENOMIC DNA]</scope>
    <source>
        <strain evidence="9 10">ChDC F311</strain>
    </source>
</reference>
<evidence type="ECO:0000259" key="8">
    <source>
        <dbReference type="Pfam" id="PF13726"/>
    </source>
</evidence>
<feature type="transmembrane region" description="Helical" evidence="6">
    <location>
        <begin position="7"/>
        <end position="30"/>
    </location>
</feature>
<feature type="transmembrane region" description="Helical" evidence="6">
    <location>
        <begin position="365"/>
        <end position="383"/>
    </location>
</feature>
<feature type="transmembrane region" description="Helical" evidence="6">
    <location>
        <begin position="96"/>
        <end position="120"/>
    </location>
</feature>
<evidence type="ECO:0000256" key="2">
    <source>
        <dbReference type="ARBA" id="ARBA00022475"/>
    </source>
</evidence>
<feature type="transmembrane region" description="Helical" evidence="6">
    <location>
        <begin position="414"/>
        <end position="435"/>
    </location>
</feature>
<dbReference type="AlphaFoldDB" id="A0A0M4ST95"/>
<dbReference type="EMBL" id="LMVH01000001">
    <property type="protein sequence ID" value="KUL99267.1"/>
    <property type="molecule type" value="Genomic_DNA"/>
</dbReference>
<sequence>MVLLNPIVISVLVLTVLCLFKLPVLAALLLSALTAGLAGGFNLTETMSAFIGGMGGNANTALSYILLGALAYTINKTGAADILAKKISKLVKGNKFVLALIIILVSIASGTIIPVHIAFIPILIPPLLAMMNQMKMDRRMLAICFGFGLKAPYITIPVAYGAIFQGIIKDSVNDAGLRIGLDIVWKTTWIAGLAMLFGLICGLIYYSKNREYRIDEKNHEDFSNDSEEIIIDPKHWLTLGAGIIALIVQLITGLLPLGAIAALIFLVLVRVVKWKEIQEILEGGIHLMGFIAFVMLIASGYATVIRATGAVDHLVESAFNMLGGSKLAGSSIMILLGLLITMGIGTSFGTVPVIAAIYVPLSIKLGFSPAAIVFMIAVAAALGDAGSPASDTTLGPTAGLNADGQHDHIWDTCVPQFICYDIPLMIAGIICPLFMN</sequence>
<dbReference type="Pfam" id="PF03553">
    <property type="entry name" value="Na_H_antiporter"/>
    <property type="match status" value="1"/>
</dbReference>
<keyword evidence="4 6" id="KW-1133">Transmembrane helix</keyword>
<proteinExistence type="predicted"/>
<feature type="transmembrane region" description="Helical" evidence="6">
    <location>
        <begin position="243"/>
        <end position="272"/>
    </location>
</feature>
<evidence type="ECO:0000256" key="6">
    <source>
        <dbReference type="SAM" id="Phobius"/>
    </source>
</evidence>
<dbReference type="InterPro" id="IPR032813">
    <property type="entry name" value="Na_H_antiport_N"/>
</dbReference>
<dbReference type="Pfam" id="PF13726">
    <property type="entry name" value="Na_H_antiport_2"/>
    <property type="match status" value="1"/>
</dbReference>
<organism evidence="9 10">
    <name type="scientific">Fusobacterium nucleatum subsp. nucleatum</name>
    <dbReference type="NCBI Taxonomy" id="76856"/>
    <lineage>
        <taxon>Bacteria</taxon>
        <taxon>Fusobacteriati</taxon>
        <taxon>Fusobacteriota</taxon>
        <taxon>Fusobacteriia</taxon>
        <taxon>Fusobacteriales</taxon>
        <taxon>Fusobacteriaceae</taxon>
        <taxon>Fusobacterium</taxon>
    </lineage>
</organism>
<dbReference type="InterPro" id="IPR052576">
    <property type="entry name" value="AA_Transporter-Related"/>
</dbReference>
<keyword evidence="5 6" id="KW-0472">Membrane</keyword>
<dbReference type="InterPro" id="IPR018461">
    <property type="entry name" value="Na/H_Antiport_NhaC-like_C"/>
</dbReference>
<dbReference type="GO" id="GO:0005886">
    <property type="term" value="C:plasma membrane"/>
    <property type="evidence" value="ECO:0007669"/>
    <property type="project" value="UniProtKB-SubCell"/>
</dbReference>